<dbReference type="InterPro" id="IPR021765">
    <property type="entry name" value="UstYa-like"/>
</dbReference>
<dbReference type="OrthoDB" id="3687641at2759"/>
<dbReference type="GO" id="GO:0043386">
    <property type="term" value="P:mycotoxin biosynthetic process"/>
    <property type="evidence" value="ECO:0007669"/>
    <property type="project" value="InterPro"/>
</dbReference>
<keyword evidence="5" id="KW-1185">Reference proteome</keyword>
<proteinExistence type="inferred from homology"/>
<dbReference type="PANTHER" id="PTHR33365:SF4">
    <property type="entry name" value="CYCLOCHLOROTINE BIOSYNTHESIS PROTEIN O"/>
    <property type="match status" value="1"/>
</dbReference>
<reference evidence="4" key="1">
    <citation type="journal article" date="2020" name="Stud. Mycol.">
        <title>101 Dothideomycetes genomes: a test case for predicting lifestyles and emergence of pathogens.</title>
        <authorList>
            <person name="Haridas S."/>
            <person name="Albert R."/>
            <person name="Binder M."/>
            <person name="Bloem J."/>
            <person name="Labutti K."/>
            <person name="Salamov A."/>
            <person name="Andreopoulos B."/>
            <person name="Baker S."/>
            <person name="Barry K."/>
            <person name="Bills G."/>
            <person name="Bluhm B."/>
            <person name="Cannon C."/>
            <person name="Castanera R."/>
            <person name="Culley D."/>
            <person name="Daum C."/>
            <person name="Ezra D."/>
            <person name="Gonzalez J."/>
            <person name="Henrissat B."/>
            <person name="Kuo A."/>
            <person name="Liang C."/>
            <person name="Lipzen A."/>
            <person name="Lutzoni F."/>
            <person name="Magnuson J."/>
            <person name="Mondo S."/>
            <person name="Nolan M."/>
            <person name="Ohm R."/>
            <person name="Pangilinan J."/>
            <person name="Park H.-J."/>
            <person name="Ramirez L."/>
            <person name="Alfaro M."/>
            <person name="Sun H."/>
            <person name="Tritt A."/>
            <person name="Yoshinaga Y."/>
            <person name="Zwiers L.-H."/>
            <person name="Turgeon B."/>
            <person name="Goodwin S."/>
            <person name="Spatafora J."/>
            <person name="Crous P."/>
            <person name="Grigoriev I."/>
        </authorList>
    </citation>
    <scope>NUCLEOTIDE SEQUENCE</scope>
    <source>
        <strain evidence="4">CBS 110217</strain>
    </source>
</reference>
<keyword evidence="3" id="KW-0812">Transmembrane</keyword>
<evidence type="ECO:0000256" key="3">
    <source>
        <dbReference type="SAM" id="Phobius"/>
    </source>
</evidence>
<accession>A0A9P4HJF8</accession>
<dbReference type="PANTHER" id="PTHR33365">
    <property type="entry name" value="YALI0B05434P"/>
    <property type="match status" value="1"/>
</dbReference>
<dbReference type="Proteomes" id="UP000799777">
    <property type="component" value="Unassembled WGS sequence"/>
</dbReference>
<dbReference type="Pfam" id="PF11807">
    <property type="entry name" value="UstYa"/>
    <property type="match status" value="1"/>
</dbReference>
<keyword evidence="3" id="KW-0472">Membrane</keyword>
<gene>
    <name evidence="4" type="ORF">EK21DRAFT_84106</name>
</gene>
<comment type="pathway">
    <text evidence="1">Mycotoxin biosynthesis.</text>
</comment>
<evidence type="ECO:0000256" key="1">
    <source>
        <dbReference type="ARBA" id="ARBA00004685"/>
    </source>
</evidence>
<comment type="similarity">
    <text evidence="2">Belongs to the ustYa family.</text>
</comment>
<dbReference type="AlphaFoldDB" id="A0A9P4HJF8"/>
<evidence type="ECO:0000313" key="5">
    <source>
        <dbReference type="Proteomes" id="UP000799777"/>
    </source>
</evidence>
<dbReference type="EMBL" id="ML978156">
    <property type="protein sequence ID" value="KAF2035678.1"/>
    <property type="molecule type" value="Genomic_DNA"/>
</dbReference>
<evidence type="ECO:0000256" key="2">
    <source>
        <dbReference type="ARBA" id="ARBA00035112"/>
    </source>
</evidence>
<comment type="caution">
    <text evidence="4">The sequence shown here is derived from an EMBL/GenBank/DDBJ whole genome shotgun (WGS) entry which is preliminary data.</text>
</comment>
<name>A0A9P4HJF8_9PLEO</name>
<evidence type="ECO:0000313" key="4">
    <source>
        <dbReference type="EMBL" id="KAF2035678.1"/>
    </source>
</evidence>
<protein>
    <submittedName>
        <fullName evidence="4">Uncharacterized protein</fullName>
    </submittedName>
</protein>
<keyword evidence="3" id="KW-1133">Transmembrane helix</keyword>
<feature type="transmembrane region" description="Helical" evidence="3">
    <location>
        <begin position="44"/>
        <end position="65"/>
    </location>
</feature>
<sequence length="168" mass="18867">MYVEKTSYRPLMSATTTEDDRLSKNDDVHLSQCSAWQHCLPNLILAALFILAVLVATPISLVLMWQPTDMQCIKTLSLYSPALEAIEHVDYDCPNYFNETSFYRSPPPAEREAAWARLTEKHAIEISGDKLASLNHSEADDLKHVPAEVGTGYVAAIEVFHQLHCLVH</sequence>
<organism evidence="4 5">
    <name type="scientific">Setomelanomma holmii</name>
    <dbReference type="NCBI Taxonomy" id="210430"/>
    <lineage>
        <taxon>Eukaryota</taxon>
        <taxon>Fungi</taxon>
        <taxon>Dikarya</taxon>
        <taxon>Ascomycota</taxon>
        <taxon>Pezizomycotina</taxon>
        <taxon>Dothideomycetes</taxon>
        <taxon>Pleosporomycetidae</taxon>
        <taxon>Pleosporales</taxon>
        <taxon>Pleosporineae</taxon>
        <taxon>Phaeosphaeriaceae</taxon>
        <taxon>Setomelanomma</taxon>
    </lineage>
</organism>